<feature type="non-terminal residue" evidence="1">
    <location>
        <position position="1"/>
    </location>
</feature>
<dbReference type="RefSeq" id="WP_303494689.1">
    <property type="nucleotide sequence ID" value="NZ_JAUOPB010000458.1"/>
</dbReference>
<gene>
    <name evidence="1" type="ORF">Q4521_22330</name>
</gene>
<evidence type="ECO:0000313" key="1">
    <source>
        <dbReference type="EMBL" id="MDO6425231.1"/>
    </source>
</evidence>
<proteinExistence type="predicted"/>
<organism evidence="1 2">
    <name type="scientific">Saccharophagus degradans</name>
    <dbReference type="NCBI Taxonomy" id="86304"/>
    <lineage>
        <taxon>Bacteria</taxon>
        <taxon>Pseudomonadati</taxon>
        <taxon>Pseudomonadota</taxon>
        <taxon>Gammaproteobacteria</taxon>
        <taxon>Cellvibrionales</taxon>
        <taxon>Cellvibrionaceae</taxon>
        <taxon>Saccharophagus</taxon>
    </lineage>
</organism>
<sequence length="81" mass="9177">SYNYTYWNNNWKTSISGDRSFTNYTSSYALNIDYTNLSINSLLVNNDHSSQKEGFSLLNSAIFPNNYTGDIDYAILQSGVV</sequence>
<dbReference type="Proteomes" id="UP001169760">
    <property type="component" value="Unassembled WGS sequence"/>
</dbReference>
<evidence type="ECO:0000313" key="2">
    <source>
        <dbReference type="Proteomes" id="UP001169760"/>
    </source>
</evidence>
<comment type="caution">
    <text evidence="1">The sequence shown here is derived from an EMBL/GenBank/DDBJ whole genome shotgun (WGS) entry which is preliminary data.</text>
</comment>
<dbReference type="AlphaFoldDB" id="A0AAW7XFB5"/>
<protein>
    <submittedName>
        <fullName evidence="1">Uncharacterized protein</fullName>
    </submittedName>
</protein>
<feature type="non-terminal residue" evidence="1">
    <location>
        <position position="81"/>
    </location>
</feature>
<dbReference type="EMBL" id="JAUOPB010000458">
    <property type="protein sequence ID" value="MDO6425231.1"/>
    <property type="molecule type" value="Genomic_DNA"/>
</dbReference>
<reference evidence="1" key="1">
    <citation type="submission" date="2023-07" db="EMBL/GenBank/DDBJ databases">
        <title>Genome content predicts the carbon catabolic preferences of heterotrophic bacteria.</title>
        <authorList>
            <person name="Gralka M."/>
        </authorList>
    </citation>
    <scope>NUCLEOTIDE SEQUENCE</scope>
    <source>
        <strain evidence="1">I3M17_2</strain>
    </source>
</reference>
<name>A0AAW7XFB5_9GAMM</name>
<accession>A0AAW7XFB5</accession>